<protein>
    <submittedName>
        <fullName evidence="2">Uncharacterized protein</fullName>
    </submittedName>
</protein>
<dbReference type="Proteomes" id="UP000002258">
    <property type="component" value="Chromosome 2"/>
</dbReference>
<dbReference type="OrthoDB" id="5239630at2759"/>
<name>A3LP61_PICST</name>
<feature type="compositionally biased region" description="Basic and acidic residues" evidence="1">
    <location>
        <begin position="68"/>
        <end position="89"/>
    </location>
</feature>
<dbReference type="HOGENOM" id="CLU_1971865_0_0_1"/>
<organism evidence="2 3">
    <name type="scientific">Scheffersomyces stipitis (strain ATCC 58785 / CBS 6054 / NBRC 10063 / NRRL Y-11545)</name>
    <name type="common">Yeast</name>
    <name type="synonym">Pichia stipitis</name>
    <dbReference type="NCBI Taxonomy" id="322104"/>
    <lineage>
        <taxon>Eukaryota</taxon>
        <taxon>Fungi</taxon>
        <taxon>Dikarya</taxon>
        <taxon>Ascomycota</taxon>
        <taxon>Saccharomycotina</taxon>
        <taxon>Pichiomycetes</taxon>
        <taxon>Debaryomycetaceae</taxon>
        <taxon>Scheffersomyces</taxon>
    </lineage>
</organism>
<proteinExistence type="predicted"/>
<dbReference type="STRING" id="322104.A3LP61"/>
<evidence type="ECO:0000313" key="3">
    <source>
        <dbReference type="Proteomes" id="UP000002258"/>
    </source>
</evidence>
<reference evidence="2 3" key="1">
    <citation type="journal article" date="2007" name="Nat. Biotechnol.">
        <title>Genome sequence of the lignocellulose-bioconverting and xylose-fermenting yeast Pichia stipitis.</title>
        <authorList>
            <person name="Jeffries T.W."/>
            <person name="Grigoriev I.V."/>
            <person name="Grimwood J."/>
            <person name="Laplaza J.M."/>
            <person name="Aerts A."/>
            <person name="Salamov A."/>
            <person name="Schmutz J."/>
            <person name="Lindquist E."/>
            <person name="Dehal P."/>
            <person name="Shapiro H."/>
            <person name="Jin Y.S."/>
            <person name="Passoth V."/>
            <person name="Richardson P.M."/>
        </authorList>
    </citation>
    <scope>NUCLEOTIDE SEQUENCE [LARGE SCALE GENOMIC DNA]</scope>
    <source>
        <strain evidence="3">ATCC 58785 / CBS 6054 / NBRC 10063 / NRRL Y-11545</strain>
    </source>
</reference>
<feature type="compositionally biased region" description="Basic and acidic residues" evidence="1">
    <location>
        <begin position="106"/>
        <end position="120"/>
    </location>
</feature>
<gene>
    <name evidence="2" type="ORF">PICST_29833</name>
</gene>
<feature type="region of interest" description="Disordered" evidence="1">
    <location>
        <begin position="1"/>
        <end position="43"/>
    </location>
</feature>
<evidence type="ECO:0000313" key="2">
    <source>
        <dbReference type="EMBL" id="ABN64439.2"/>
    </source>
</evidence>
<dbReference type="EMBL" id="CP000496">
    <property type="protein sequence ID" value="ABN64439.2"/>
    <property type="molecule type" value="Genomic_DNA"/>
</dbReference>
<dbReference type="AlphaFoldDB" id="A3LP61"/>
<evidence type="ECO:0000256" key="1">
    <source>
        <dbReference type="SAM" id="MobiDB-lite"/>
    </source>
</evidence>
<dbReference type="GeneID" id="4837195"/>
<dbReference type="KEGG" id="pic:PICST_29833"/>
<dbReference type="InterPro" id="IPR019034">
    <property type="entry name" value="UPF0390"/>
</dbReference>
<dbReference type="Pfam" id="PF09495">
    <property type="entry name" value="DUF2462"/>
    <property type="match status" value="1"/>
</dbReference>
<keyword evidence="3" id="KW-1185">Reference proteome</keyword>
<accession>A3LP61</accession>
<sequence length="155" mass="17183">MAQGKIKLKSKAPARVTKKQTNPKGAAPRIIKPKKSVAKSAQKLAKVHSSQLMSSTEKLIASRVGHLELIKGSQREAKEEQTSNERSTDTRSTSDSTKIGLKRASTGRDKDTKPTIIREDYAGEPVSCIPKLIALDPDLVREQERKKRKLRQSLQ</sequence>
<dbReference type="RefSeq" id="XP_001382468.2">
    <property type="nucleotide sequence ID" value="XM_001382431.1"/>
</dbReference>
<feature type="compositionally biased region" description="Basic residues" evidence="1">
    <location>
        <begin position="1"/>
        <end position="18"/>
    </location>
</feature>
<feature type="region of interest" description="Disordered" evidence="1">
    <location>
        <begin position="68"/>
        <end position="120"/>
    </location>
</feature>
<dbReference type="OMA" id="KKSLQHM"/>
<dbReference type="eggNOG" id="ENOG502S53E">
    <property type="taxonomic scope" value="Eukaryota"/>
</dbReference>
<dbReference type="InParanoid" id="A3LP61"/>